<proteinExistence type="inferred from homology"/>
<dbReference type="GO" id="GO:0005886">
    <property type="term" value="C:plasma membrane"/>
    <property type="evidence" value="ECO:0007669"/>
    <property type="project" value="UniProtKB-SubCell"/>
</dbReference>
<comment type="similarity">
    <text evidence="1">Belongs to the DedA family.</text>
</comment>
<dbReference type="PANTHER" id="PTHR30353">
    <property type="entry name" value="INNER MEMBRANE PROTEIN DEDA-RELATED"/>
    <property type="match status" value="1"/>
</dbReference>
<keyword evidence="1" id="KW-0812">Transmembrane</keyword>
<feature type="transmembrane region" description="Helical" evidence="1">
    <location>
        <begin position="144"/>
        <end position="162"/>
    </location>
</feature>
<dbReference type="PANTHER" id="PTHR30353:SF0">
    <property type="entry name" value="TRANSMEMBRANE PROTEIN"/>
    <property type="match status" value="1"/>
</dbReference>
<feature type="transmembrane region" description="Helical" evidence="1">
    <location>
        <begin position="117"/>
        <end position="137"/>
    </location>
</feature>
<keyword evidence="1" id="KW-1133">Transmembrane helix</keyword>
<sequence>MFDWLHDAVEAFVDSPWLLLVVFAVLVGGAFLPGLPGATTLLAAIAAVADDPARVAAVAGSALAGAIIGDAVGHRIGRRWGTRVLAARWLRRTRRPVLRARNAMRAHPMVVLVGGRFLPAGRLAGVLAAGISLVPLARMLRITVPVAIGWTGWMTFLGVLGGRLAGEHALAGPAAAWIISSIITTVVVCGTAVIARRRHLVARSAGSGSGVGIAAGRS</sequence>
<evidence type="ECO:0000256" key="1">
    <source>
        <dbReference type="RuleBase" id="RU367016"/>
    </source>
</evidence>
<protein>
    <recommendedName>
        <fullName evidence="3">DedA family protein</fullName>
    </recommendedName>
</protein>
<accession>A0AAU8DV22</accession>
<dbReference type="AlphaFoldDB" id="A0AAU8DV22"/>
<feature type="transmembrane region" description="Helical" evidence="1">
    <location>
        <begin position="174"/>
        <end position="195"/>
    </location>
</feature>
<evidence type="ECO:0000313" key="2">
    <source>
        <dbReference type="EMBL" id="XCG65566.1"/>
    </source>
</evidence>
<keyword evidence="1" id="KW-1003">Cell membrane</keyword>
<evidence type="ECO:0008006" key="3">
    <source>
        <dbReference type="Google" id="ProtNLM"/>
    </source>
</evidence>
<feature type="transmembrane region" description="Helical" evidence="1">
    <location>
        <begin position="55"/>
        <end position="76"/>
    </location>
</feature>
<organism evidence="2">
    <name type="scientific">Nakamurella sp. A5-74</name>
    <dbReference type="NCBI Taxonomy" id="3158264"/>
    <lineage>
        <taxon>Bacteria</taxon>
        <taxon>Bacillati</taxon>
        <taxon>Actinomycetota</taxon>
        <taxon>Actinomycetes</taxon>
        <taxon>Nakamurellales</taxon>
        <taxon>Nakamurellaceae</taxon>
        <taxon>Nakamurella</taxon>
    </lineage>
</organism>
<comment type="subcellular location">
    <subcellularLocation>
        <location evidence="1">Cell membrane</location>
        <topology evidence="1">Multi-pass membrane protein</topology>
    </subcellularLocation>
</comment>
<dbReference type="EMBL" id="CP159218">
    <property type="protein sequence ID" value="XCG65566.1"/>
    <property type="molecule type" value="Genomic_DNA"/>
</dbReference>
<name>A0AAU8DV22_9ACTN</name>
<reference evidence="2" key="1">
    <citation type="submission" date="2024-05" db="EMBL/GenBank/DDBJ databases">
        <authorList>
            <person name="Cai S.Y."/>
            <person name="Jin L.M."/>
            <person name="Li H.R."/>
        </authorList>
    </citation>
    <scope>NUCLEOTIDE SEQUENCE</scope>
    <source>
        <strain evidence="2">A5-74</strain>
    </source>
</reference>
<gene>
    <name evidence="2" type="ORF">ABLG96_09965</name>
</gene>
<feature type="transmembrane region" description="Helical" evidence="1">
    <location>
        <begin position="20"/>
        <end position="48"/>
    </location>
</feature>
<keyword evidence="1" id="KW-0472">Membrane</keyword>
<dbReference type="RefSeq" id="WP_353651171.1">
    <property type="nucleotide sequence ID" value="NZ_CP159218.1"/>
</dbReference>
<dbReference type="InterPro" id="IPR032818">
    <property type="entry name" value="DedA-like"/>
</dbReference>